<evidence type="ECO:0000259" key="10">
    <source>
        <dbReference type="PROSITE" id="PS50011"/>
    </source>
</evidence>
<keyword evidence="4" id="KW-0547">Nucleotide-binding</keyword>
<evidence type="ECO:0000313" key="11">
    <source>
        <dbReference type="Proteomes" id="UP000504632"/>
    </source>
</evidence>
<dbReference type="EC" id="2.7.11.1" evidence="1"/>
<dbReference type="SUPFAM" id="SSF56112">
    <property type="entry name" value="Protein kinase-like (PK-like)"/>
    <property type="match status" value="1"/>
</dbReference>
<dbReference type="Pfam" id="PF00069">
    <property type="entry name" value="Pkinase"/>
    <property type="match status" value="1"/>
</dbReference>
<evidence type="ECO:0000256" key="4">
    <source>
        <dbReference type="ARBA" id="ARBA00022741"/>
    </source>
</evidence>
<evidence type="ECO:0000256" key="8">
    <source>
        <dbReference type="ARBA" id="ARBA00048679"/>
    </source>
</evidence>
<dbReference type="AlphaFoldDB" id="A0A6J2VT95"/>
<comment type="catalytic activity">
    <reaction evidence="8">
        <text>L-seryl-[protein] + ATP = O-phospho-L-seryl-[protein] + ADP + H(+)</text>
        <dbReference type="Rhea" id="RHEA:17989"/>
        <dbReference type="Rhea" id="RHEA-COMP:9863"/>
        <dbReference type="Rhea" id="RHEA-COMP:11604"/>
        <dbReference type="ChEBI" id="CHEBI:15378"/>
        <dbReference type="ChEBI" id="CHEBI:29999"/>
        <dbReference type="ChEBI" id="CHEBI:30616"/>
        <dbReference type="ChEBI" id="CHEBI:83421"/>
        <dbReference type="ChEBI" id="CHEBI:456216"/>
        <dbReference type="EC" id="2.7.11.1"/>
    </reaction>
</comment>
<dbReference type="OrthoDB" id="6363454at2759"/>
<dbReference type="GO" id="GO:0005576">
    <property type="term" value="C:extracellular region"/>
    <property type="evidence" value="ECO:0007669"/>
    <property type="project" value="InterPro"/>
</dbReference>
<feature type="transmembrane region" description="Helical" evidence="9">
    <location>
        <begin position="469"/>
        <end position="488"/>
    </location>
</feature>
<keyword evidence="11" id="KW-1185">Reference proteome</keyword>
<keyword evidence="5" id="KW-0418">Kinase</keyword>
<keyword evidence="6" id="KW-0067">ATP-binding</keyword>
<keyword evidence="9" id="KW-1133">Transmembrane helix</keyword>
<evidence type="ECO:0000256" key="3">
    <source>
        <dbReference type="ARBA" id="ARBA00022679"/>
    </source>
</evidence>
<feature type="domain" description="Protein kinase" evidence="10">
    <location>
        <begin position="1"/>
        <end position="277"/>
    </location>
</feature>
<keyword evidence="9" id="KW-0472">Membrane</keyword>
<dbReference type="GO" id="GO:0008289">
    <property type="term" value="F:lipid binding"/>
    <property type="evidence" value="ECO:0007669"/>
    <property type="project" value="InterPro"/>
</dbReference>
<accession>A0A6J2VT95</accession>
<gene>
    <name evidence="12" type="primary">LOC115816463</name>
</gene>
<dbReference type="InterPro" id="IPR000719">
    <property type="entry name" value="Prot_kinase_dom"/>
</dbReference>
<protein>
    <recommendedName>
        <fullName evidence="1">non-specific serine/threonine protein kinase</fullName>
        <ecNumber evidence="1">2.7.11.1</ecNumber>
    </recommendedName>
</protein>
<evidence type="ECO:0000256" key="9">
    <source>
        <dbReference type="SAM" id="Phobius"/>
    </source>
</evidence>
<dbReference type="GO" id="GO:0004674">
    <property type="term" value="F:protein serine/threonine kinase activity"/>
    <property type="evidence" value="ECO:0007669"/>
    <property type="project" value="UniProtKB-KW"/>
</dbReference>
<dbReference type="GO" id="GO:0006869">
    <property type="term" value="P:lipid transport"/>
    <property type="evidence" value="ECO:0007669"/>
    <property type="project" value="InterPro"/>
</dbReference>
<keyword evidence="9" id="KW-0812">Transmembrane</keyword>
<dbReference type="PROSITE" id="PS50011">
    <property type="entry name" value="PROTEIN_KINASE_DOM"/>
    <property type="match status" value="1"/>
</dbReference>
<reference evidence="12" key="1">
    <citation type="submission" date="2025-08" db="UniProtKB">
        <authorList>
            <consortium name="RefSeq"/>
        </authorList>
    </citation>
    <scope>IDENTIFICATION</scope>
</reference>
<evidence type="ECO:0000313" key="12">
    <source>
        <dbReference type="RefSeq" id="XP_030635277.1"/>
    </source>
</evidence>
<evidence type="ECO:0000256" key="1">
    <source>
        <dbReference type="ARBA" id="ARBA00012513"/>
    </source>
</evidence>
<dbReference type="GeneID" id="115816463"/>
<comment type="catalytic activity">
    <reaction evidence="7">
        <text>L-threonyl-[protein] + ATP = O-phospho-L-threonyl-[protein] + ADP + H(+)</text>
        <dbReference type="Rhea" id="RHEA:46608"/>
        <dbReference type="Rhea" id="RHEA-COMP:11060"/>
        <dbReference type="Rhea" id="RHEA-COMP:11605"/>
        <dbReference type="ChEBI" id="CHEBI:15378"/>
        <dbReference type="ChEBI" id="CHEBI:30013"/>
        <dbReference type="ChEBI" id="CHEBI:30616"/>
        <dbReference type="ChEBI" id="CHEBI:61977"/>
        <dbReference type="ChEBI" id="CHEBI:456216"/>
        <dbReference type="EC" id="2.7.11.1"/>
    </reaction>
</comment>
<dbReference type="GO" id="GO:0042157">
    <property type="term" value="P:lipoprotein metabolic process"/>
    <property type="evidence" value="ECO:0007669"/>
    <property type="project" value="InterPro"/>
</dbReference>
<sequence length="544" mass="59785">MDKLRNTPKTSTKPGHCFCYIPYSGQRLTDHIADIGDSCCCTTNNCSPAAYSCHDVPSAKARDEADILGVVETLQGLSHPHIVQYKDDFTDDAYVYIVSEYCSRGNLSQKIKEQSEKGEPFTEEQILDWILKICMALKYLHGLNVKHEDLQPKNIFFTEYGTIRLGEFGELHEMLVEADPVNNGALSYISPEILDGMPYDEKSDIWALGCVLYELCMLRCAFRAESTVKLIPKILNGNYPPLLHNISHNLQQLIEETLQTDPGRRPDVRDILRKPFVLRFLRARSVSTVAELNENIRKLRALADGLEKVHHGATVGSLTGGVIGAAGGITSIVGLILAPFTLGASLIVTGVGVGVAVAGGATAGISNITNMVNQSTDRQNIKNIILEFQEKMNSVVICLQHITEGMKDLRQQVALENEQPCPPEEDMARAGARVGRGLGAVPELVRLVQVASIGRVAAQAARAVRVAELVGGVFSAFFVAVDIFFIAMDAREIHKIRTSANQEPKSEILKFVQKIRETADELQISLNELRDIIADIPELPDVNI</sequence>
<dbReference type="InParanoid" id="A0A6J2VT95"/>
<evidence type="ECO:0000256" key="7">
    <source>
        <dbReference type="ARBA" id="ARBA00047899"/>
    </source>
</evidence>
<dbReference type="PANTHER" id="PTHR44899">
    <property type="entry name" value="CAMK FAMILY PROTEIN KINASE"/>
    <property type="match status" value="1"/>
</dbReference>
<dbReference type="Proteomes" id="UP000504632">
    <property type="component" value="Chromosome 7"/>
</dbReference>
<dbReference type="Gene3D" id="1.10.510.10">
    <property type="entry name" value="Transferase(Phosphotransferase) domain 1"/>
    <property type="match status" value="1"/>
</dbReference>
<dbReference type="InterPro" id="IPR051131">
    <property type="entry name" value="NEK_Ser/Thr_kinase_NIMA"/>
</dbReference>
<dbReference type="InterPro" id="IPR011009">
    <property type="entry name" value="Kinase-like_dom_sf"/>
</dbReference>
<name>A0A6J2VT95_CHACN</name>
<evidence type="ECO:0000256" key="6">
    <source>
        <dbReference type="ARBA" id="ARBA00022840"/>
    </source>
</evidence>
<dbReference type="GO" id="GO:0005524">
    <property type="term" value="F:ATP binding"/>
    <property type="evidence" value="ECO:0007669"/>
    <property type="project" value="UniProtKB-KW"/>
</dbReference>
<evidence type="ECO:0000256" key="5">
    <source>
        <dbReference type="ARBA" id="ARBA00022777"/>
    </source>
</evidence>
<dbReference type="PANTHER" id="PTHR44899:SF3">
    <property type="entry name" value="SERINE_THREONINE-PROTEIN KINASE NEK1"/>
    <property type="match status" value="1"/>
</dbReference>
<organism evidence="11 12">
    <name type="scientific">Chanos chanos</name>
    <name type="common">Milkfish</name>
    <name type="synonym">Mugil chanos</name>
    <dbReference type="NCBI Taxonomy" id="29144"/>
    <lineage>
        <taxon>Eukaryota</taxon>
        <taxon>Metazoa</taxon>
        <taxon>Chordata</taxon>
        <taxon>Craniata</taxon>
        <taxon>Vertebrata</taxon>
        <taxon>Euteleostomi</taxon>
        <taxon>Actinopterygii</taxon>
        <taxon>Neopterygii</taxon>
        <taxon>Teleostei</taxon>
        <taxon>Ostariophysi</taxon>
        <taxon>Gonorynchiformes</taxon>
        <taxon>Chanidae</taxon>
        <taxon>Chanos</taxon>
    </lineage>
</organism>
<dbReference type="RefSeq" id="XP_030635277.1">
    <property type="nucleotide sequence ID" value="XM_030779417.1"/>
</dbReference>
<keyword evidence="3" id="KW-0808">Transferase</keyword>
<keyword evidence="2" id="KW-0723">Serine/threonine-protein kinase</keyword>
<proteinExistence type="predicted"/>
<evidence type="ECO:0000256" key="2">
    <source>
        <dbReference type="ARBA" id="ARBA00022527"/>
    </source>
</evidence>